<dbReference type="GO" id="GO:0016740">
    <property type="term" value="F:transferase activity"/>
    <property type="evidence" value="ECO:0007669"/>
    <property type="project" value="UniProtKB-KW"/>
</dbReference>
<dbReference type="Gene3D" id="3.40.50.11350">
    <property type="match status" value="1"/>
</dbReference>
<gene>
    <name evidence="5" type="ORF">Micbo1qcDRAFT_214969</name>
</gene>
<accession>A0A136IU09</accession>
<dbReference type="OrthoDB" id="20368at2759"/>
<evidence type="ECO:0000256" key="3">
    <source>
        <dbReference type="ARBA" id="ARBA00023277"/>
    </source>
</evidence>
<sequence length="427" mass="48526">MHRHDRLLRRLPVPVLALLTISFLTACTHNDVDLSDPEAPFVSWPLARVCEETAWVEGLVFLCDNNSGGVGNIRNYIQTCLRYALEAGATGLVIPRIRKRSDKNLADLFTEYLPLDYMFDEAHFRHAFGTSCPQISLYASEKDIPNVTPETEVELIKPKSFGARKGGHPIDQDRHTDRFGDRFRKWLQDGIMPAKASNGRDAPSIEKPRLIRFEWGVIWEWPVYRDGPEFAATFGSILKFNDALLRLGRAALGQMRVISKENGGAGTFLGAHLRTESDALGFWPKYYQQASAYLQRANQKGFRAAYLATGNTTEATRFSKDAMDLLGMKVFTKEDLLSGQDRDDLLALSWDQRAIVDFLILLGSDYFVGVMPSSFSVYVAMKRHLRKDGLYMRPYKVGTEGDGLSYLTGKYDHYWDEWLFMFDGMWP</sequence>
<keyword evidence="6" id="KW-1185">Reference proteome</keyword>
<proteinExistence type="predicted"/>
<keyword evidence="2" id="KW-0294">Fucose metabolism</keyword>
<evidence type="ECO:0000256" key="1">
    <source>
        <dbReference type="ARBA" id="ARBA00022679"/>
    </source>
</evidence>
<name>A0A136IU09_9PEZI</name>
<dbReference type="AlphaFoldDB" id="A0A136IU09"/>
<feature type="signal peptide" evidence="4">
    <location>
        <begin position="1"/>
        <end position="27"/>
    </location>
</feature>
<evidence type="ECO:0000313" key="5">
    <source>
        <dbReference type="EMBL" id="KXJ88313.1"/>
    </source>
</evidence>
<protein>
    <recommendedName>
        <fullName evidence="7">Alternative oxidase</fullName>
    </recommendedName>
</protein>
<dbReference type="InterPro" id="IPR019378">
    <property type="entry name" value="GDP-Fuc_O-FucTrfase"/>
</dbReference>
<evidence type="ECO:0000256" key="2">
    <source>
        <dbReference type="ARBA" id="ARBA00023253"/>
    </source>
</evidence>
<keyword evidence="1" id="KW-0808">Transferase</keyword>
<dbReference type="CDD" id="cd11296">
    <property type="entry name" value="O-FucT_like"/>
    <property type="match status" value="1"/>
</dbReference>
<reference evidence="6" key="1">
    <citation type="submission" date="2016-02" db="EMBL/GenBank/DDBJ databases">
        <title>Draft genome sequence of Microdochium bolleyi, a fungal endophyte of beachgrass.</title>
        <authorList>
            <consortium name="DOE Joint Genome Institute"/>
            <person name="David A.S."/>
            <person name="May G."/>
            <person name="Haridas S."/>
            <person name="Lim J."/>
            <person name="Wang M."/>
            <person name="Labutti K."/>
            <person name="Lipzen A."/>
            <person name="Barry K."/>
            <person name="Grigoriev I.V."/>
        </authorList>
    </citation>
    <scope>NUCLEOTIDE SEQUENCE [LARGE SCALE GENOMIC DNA]</scope>
    <source>
        <strain evidence="6">J235TASD1</strain>
    </source>
</reference>
<evidence type="ECO:0000313" key="6">
    <source>
        <dbReference type="Proteomes" id="UP000070501"/>
    </source>
</evidence>
<dbReference type="PROSITE" id="PS51257">
    <property type="entry name" value="PROKAR_LIPOPROTEIN"/>
    <property type="match status" value="1"/>
</dbReference>
<dbReference type="InParanoid" id="A0A136IU09"/>
<feature type="chain" id="PRO_5007293115" description="Alternative oxidase" evidence="4">
    <location>
        <begin position="28"/>
        <end position="427"/>
    </location>
</feature>
<dbReference type="EMBL" id="KQ964259">
    <property type="protein sequence ID" value="KXJ88313.1"/>
    <property type="molecule type" value="Genomic_DNA"/>
</dbReference>
<dbReference type="GO" id="GO:0006004">
    <property type="term" value="P:fucose metabolic process"/>
    <property type="evidence" value="ECO:0007669"/>
    <property type="project" value="UniProtKB-KW"/>
</dbReference>
<dbReference type="Proteomes" id="UP000070501">
    <property type="component" value="Unassembled WGS sequence"/>
</dbReference>
<keyword evidence="3" id="KW-0119">Carbohydrate metabolism</keyword>
<evidence type="ECO:0008006" key="7">
    <source>
        <dbReference type="Google" id="ProtNLM"/>
    </source>
</evidence>
<keyword evidence="4" id="KW-0732">Signal</keyword>
<organism evidence="5 6">
    <name type="scientific">Microdochium bolleyi</name>
    <dbReference type="NCBI Taxonomy" id="196109"/>
    <lineage>
        <taxon>Eukaryota</taxon>
        <taxon>Fungi</taxon>
        <taxon>Dikarya</taxon>
        <taxon>Ascomycota</taxon>
        <taxon>Pezizomycotina</taxon>
        <taxon>Sordariomycetes</taxon>
        <taxon>Xylariomycetidae</taxon>
        <taxon>Xylariales</taxon>
        <taxon>Microdochiaceae</taxon>
        <taxon>Microdochium</taxon>
    </lineage>
</organism>
<dbReference type="Pfam" id="PF10250">
    <property type="entry name" value="O-FucT"/>
    <property type="match status" value="1"/>
</dbReference>
<evidence type="ECO:0000256" key="4">
    <source>
        <dbReference type="SAM" id="SignalP"/>
    </source>
</evidence>